<dbReference type="Proteomes" id="UP000297900">
    <property type="component" value="Unassembled WGS sequence"/>
</dbReference>
<dbReference type="EMBL" id="SOMN01000001">
    <property type="protein sequence ID" value="TFE31774.1"/>
    <property type="molecule type" value="Genomic_DNA"/>
</dbReference>
<feature type="chain" id="PRO_5021208947" evidence="1">
    <location>
        <begin position="30"/>
        <end position="298"/>
    </location>
</feature>
<organism evidence="3 4">
    <name type="scientific">Cohnella luojiensis</name>
    <dbReference type="NCBI Taxonomy" id="652876"/>
    <lineage>
        <taxon>Bacteria</taxon>
        <taxon>Bacillati</taxon>
        <taxon>Bacillota</taxon>
        <taxon>Bacilli</taxon>
        <taxon>Bacillales</taxon>
        <taxon>Paenibacillaceae</taxon>
        <taxon>Cohnella</taxon>
    </lineage>
</organism>
<comment type="caution">
    <text evidence="3">The sequence shown here is derived from an EMBL/GenBank/DDBJ whole genome shotgun (WGS) entry which is preliminary data.</text>
</comment>
<dbReference type="RefSeq" id="WP_167746935.1">
    <property type="nucleotide sequence ID" value="NZ_SOMN01000001.1"/>
</dbReference>
<sequence>MMIHHMKKPLLILMLVAMFCTAIGGSALAQNKNNDKGNSHWKGSIDVATAVTMIVKGLKLNIDNIRFIKEPKASDYYTKVKDTAPYAGDFIIAQFNGLELPKDINPTAKVTREQFAKWLYGALSHKGEYAWIDIYYQVADEKQVTEGYMDSIQKLLIAKIATLDGKKKFYPKGSMTQATAAVMINRTLKFIADSKPITPAPEVPENPILTDVKVTSDKVTDDVTKVTVSAMAPHPGYGLEITGIQFAKGEAVIQYRVVLPDPNKMFAQVVTELKAVTYIPAGYKAVLGEAQPTVPFPG</sequence>
<dbReference type="AlphaFoldDB" id="A0A4Y8M876"/>
<accession>A0A4Y8M876</accession>
<evidence type="ECO:0000313" key="3">
    <source>
        <dbReference type="EMBL" id="TFE31774.1"/>
    </source>
</evidence>
<evidence type="ECO:0000256" key="1">
    <source>
        <dbReference type="SAM" id="SignalP"/>
    </source>
</evidence>
<name>A0A4Y8M876_9BACL</name>
<feature type="signal peptide" evidence="1">
    <location>
        <begin position="1"/>
        <end position="29"/>
    </location>
</feature>
<keyword evidence="1" id="KW-0732">Signal</keyword>
<evidence type="ECO:0000313" key="4">
    <source>
        <dbReference type="Proteomes" id="UP000297900"/>
    </source>
</evidence>
<evidence type="ECO:0000259" key="2">
    <source>
        <dbReference type="PROSITE" id="PS51272"/>
    </source>
</evidence>
<keyword evidence="4" id="KW-1185">Reference proteome</keyword>
<proteinExistence type="predicted"/>
<protein>
    <submittedName>
        <fullName evidence="3">S-layer homology domain-containing protein</fullName>
    </submittedName>
</protein>
<dbReference type="InterPro" id="IPR001119">
    <property type="entry name" value="SLH_dom"/>
</dbReference>
<feature type="domain" description="SLH" evidence="2">
    <location>
        <begin position="135"/>
        <end position="198"/>
    </location>
</feature>
<reference evidence="3 4" key="1">
    <citation type="submission" date="2019-03" db="EMBL/GenBank/DDBJ databases">
        <title>Cohnella endophytica sp. nov., a novel endophytic bacterium isolated from bark of Sonneratia apetala.</title>
        <authorList>
            <person name="Tuo L."/>
        </authorList>
    </citation>
    <scope>NUCLEOTIDE SEQUENCE [LARGE SCALE GENOMIC DNA]</scope>
    <source>
        <strain evidence="3 4">CCTCC AB 208254</strain>
    </source>
</reference>
<dbReference type="PROSITE" id="PS51272">
    <property type="entry name" value="SLH"/>
    <property type="match status" value="1"/>
</dbReference>
<gene>
    <name evidence="3" type="ORF">E2980_01500</name>
</gene>